<dbReference type="RefSeq" id="WP_052057917.1">
    <property type="nucleotide sequence ID" value="NZ_JRPR02000003.1"/>
</dbReference>
<accession>A0A4U8TA17</accession>
<keyword evidence="3" id="KW-1185">Reference proteome</keyword>
<name>A0A4U8TA17_9HELI</name>
<dbReference type="PANTHER" id="PTHR41786:SF1">
    <property type="entry name" value="6-HYDROXYMETHYLPTERIN DIPHOSPHOKINASE MPTE-LIKE DOMAIN-CONTAINING PROTEIN"/>
    <property type="match status" value="1"/>
</dbReference>
<dbReference type="InterPro" id="IPR002826">
    <property type="entry name" value="MptE-like"/>
</dbReference>
<organism evidence="2 3">
    <name type="scientific">Helicobacter jaachi</name>
    <dbReference type="NCBI Taxonomy" id="1677920"/>
    <lineage>
        <taxon>Bacteria</taxon>
        <taxon>Pseudomonadati</taxon>
        <taxon>Campylobacterota</taxon>
        <taxon>Epsilonproteobacteria</taxon>
        <taxon>Campylobacterales</taxon>
        <taxon>Helicobacteraceae</taxon>
        <taxon>Helicobacter</taxon>
    </lineage>
</organism>
<gene>
    <name evidence="2" type="ORF">LS71_005450</name>
</gene>
<reference evidence="2 3" key="1">
    <citation type="journal article" date="2014" name="Genome Announc.">
        <title>Draft genome sequences of eight enterohepatic helicobacter species isolated from both laboratory and wild rodents.</title>
        <authorList>
            <person name="Sheh A."/>
            <person name="Shen Z."/>
            <person name="Fox J.G."/>
        </authorList>
    </citation>
    <scope>NUCLEOTIDE SEQUENCE [LARGE SCALE GENOMIC DNA]</scope>
    <source>
        <strain evidence="2 3">MIT 09-6949</strain>
    </source>
</reference>
<comment type="caution">
    <text evidence="2">The sequence shown here is derived from an EMBL/GenBank/DDBJ whole genome shotgun (WGS) entry which is preliminary data.</text>
</comment>
<proteinExistence type="predicted"/>
<dbReference type="OrthoDB" id="8867611at2"/>
<feature type="domain" description="6-hydroxymethylpterin diphosphokinase MptE-like" evidence="1">
    <location>
        <begin position="207"/>
        <end position="378"/>
    </location>
</feature>
<dbReference type="Pfam" id="PF01973">
    <property type="entry name" value="MptE-like"/>
    <property type="match status" value="1"/>
</dbReference>
<evidence type="ECO:0000313" key="3">
    <source>
        <dbReference type="Proteomes" id="UP000029733"/>
    </source>
</evidence>
<protein>
    <submittedName>
        <fullName evidence="2">DUF115 domain-containing protein</fullName>
    </submittedName>
</protein>
<dbReference type="PANTHER" id="PTHR41786">
    <property type="entry name" value="MOTILITY ACCESSORY FACTOR MAF"/>
    <property type="match status" value="1"/>
</dbReference>
<dbReference type="AlphaFoldDB" id="A0A4U8TA17"/>
<evidence type="ECO:0000259" key="1">
    <source>
        <dbReference type="Pfam" id="PF01973"/>
    </source>
</evidence>
<dbReference type="EMBL" id="JRPR02000003">
    <property type="protein sequence ID" value="TLD96513.1"/>
    <property type="molecule type" value="Genomic_DNA"/>
</dbReference>
<sequence length="649" mass="74198">MQDFFSLNLSALAVKSPALALELHDFKPNQHYEVFQGSDPLNINIIDKRTNTALFLTNPLEETNAKITEFAKYSHYPYLYFFGVGNGVLYKVLLQNELLKRIVVLEPELELLFIVLHFMDFSSDILEQRIIFLEAQKCDFTRIDTLFATNRDAKIYSKVYDLHLFNAYYERYAKLYIEINKIFIRAIEHSVVSVGNDSRDSIIGISHHIQNLPDVIKSPSLLNLLSQIKGRDTAIIVATGPSLSKQIPYLKQIQDYASIFCIDASLPILTKEGIKPDIVFSLERVELTAKFYEDTPKSAHKDIVFAITSIVHKRLKDALKGDLVQYSLRPFGYTNYFELTEYGYLGIGMSAANMAYELIVHARFKRCIIIGQDLAFGKDGTSHAKDAVYGTNEIKPEVMEKKGQKVMVEQYGGGGMIESTRVWQLFLTFYERDIANTPYPIEVINSTEGGARIHGTKEIPFKEAIKLIDTTHKKSPITLTYPTEQEYQANLKKIKQKTLDWITLGLKDKAFVEEVFLEVAALTERFELLNKEGRLSELEAHELESCIDRIQAVKELFDEQRFRECFMDAIQSYIFHQEMDIAKILVTPTNTEETKLIKQAELIYAHKYWLFSLAGGMDAVIEVVKQALRTWTTQGIITEAEINALDSIK</sequence>
<dbReference type="Proteomes" id="UP000029733">
    <property type="component" value="Unassembled WGS sequence"/>
</dbReference>
<evidence type="ECO:0000313" key="2">
    <source>
        <dbReference type="EMBL" id="TLD96513.1"/>
    </source>
</evidence>